<evidence type="ECO:0000256" key="3">
    <source>
        <dbReference type="ARBA" id="ARBA00022833"/>
    </source>
</evidence>
<dbReference type="FunFam" id="4.10.1060.10:FF:000023">
    <property type="entry name" value="Ran-binding zinc finger protein"/>
    <property type="match status" value="1"/>
</dbReference>
<evidence type="ECO:0000256" key="1">
    <source>
        <dbReference type="ARBA" id="ARBA00022723"/>
    </source>
</evidence>
<keyword evidence="1" id="KW-0479">Metal-binding</keyword>
<dbReference type="InterPro" id="IPR036443">
    <property type="entry name" value="Znf_RanBP2_sf"/>
</dbReference>
<dbReference type="Pfam" id="PF00641">
    <property type="entry name" value="Zn_ribbon_RanBP"/>
    <property type="match status" value="2"/>
</dbReference>
<evidence type="ECO:0000259" key="7">
    <source>
        <dbReference type="PROSITE" id="PS50199"/>
    </source>
</evidence>
<dbReference type="EMBL" id="LVLJ01003848">
    <property type="protein sequence ID" value="OAE19504.1"/>
    <property type="molecule type" value="Genomic_DNA"/>
</dbReference>
<dbReference type="PANTHER" id="PTHR23111">
    <property type="entry name" value="ZINC FINGER PROTEIN"/>
    <property type="match status" value="1"/>
</dbReference>
<dbReference type="SUPFAM" id="SSF90209">
    <property type="entry name" value="Ran binding protein zinc finger-like"/>
    <property type="match status" value="2"/>
</dbReference>
<comment type="caution">
    <text evidence="8">The sequence shown here is derived from an EMBL/GenBank/DDBJ whole genome shotgun (WGS) entry which is preliminary data.</text>
</comment>
<dbReference type="PROSITE" id="PS01358">
    <property type="entry name" value="ZF_RANBP2_1"/>
    <property type="match status" value="2"/>
</dbReference>
<sequence length="520" mass="55780">MNRKPGDWNCPSCQHLNFSRRDTCQRCSDARPGGGMGGVGRADGGGDYGSYGSRGGGSYGFGSGYGSGGGGGGDYGRSYGGSFGFGASSDSGVRPGDWYCPASGCGAHNFASRSNCFKCGVFKEESASGGVGLSQGYDGGSRGSRGSFGFGSSYSAGGAGPGAGVGARQGWKSGDWICGRCGLSSPFITPFSDESSKRMFVRRDVVASGQDVTSIILPAAWSVIDATHHVNQVPKVWFSIKQLVLTPPADFQRRISNNEEVIVGTGTADGVHAVRDEWLVAQLGRKRSSCDGGRRRAHVIDVERERERESRRKRNREEEMMETHLMSNQMLRCAQFGPATQLLSTRRFSRGTWIVGLRSGSRRPNDGGGLRAGGANGDDGEQSESKGQQLWRKELQSSNELGLFDDEKLQNSELQKDIERLAKKEEVERILKRPYNEDAPAAAGEGGALLSVVEKILVADFFFILFILAWLVAAVAEQSFLDSTKLIDSWLPLWPSLFQPALGLFMAGAIVSAVAKKKDP</sequence>
<feature type="compositionally biased region" description="Gly residues" evidence="5">
    <location>
        <begin position="366"/>
        <end position="377"/>
    </location>
</feature>
<dbReference type="PANTHER" id="PTHR23111:SF75">
    <property type="entry name" value="OS06G0141200 PROTEIN"/>
    <property type="match status" value="1"/>
</dbReference>
<keyword evidence="6" id="KW-0472">Membrane</keyword>
<keyword evidence="6" id="KW-1133">Transmembrane helix</keyword>
<gene>
    <name evidence="8" type="ORF">AXG93_4794s1160</name>
</gene>
<organism evidence="8 9">
    <name type="scientific">Marchantia polymorpha subsp. ruderalis</name>
    <dbReference type="NCBI Taxonomy" id="1480154"/>
    <lineage>
        <taxon>Eukaryota</taxon>
        <taxon>Viridiplantae</taxon>
        <taxon>Streptophyta</taxon>
        <taxon>Embryophyta</taxon>
        <taxon>Marchantiophyta</taxon>
        <taxon>Marchantiopsida</taxon>
        <taxon>Marchantiidae</taxon>
        <taxon>Marchantiales</taxon>
        <taxon>Marchantiaceae</taxon>
        <taxon>Marchantia</taxon>
    </lineage>
</organism>
<feature type="region of interest" description="Disordered" evidence="5">
    <location>
        <begin position="357"/>
        <end position="387"/>
    </location>
</feature>
<keyword evidence="6" id="KW-0812">Transmembrane</keyword>
<keyword evidence="9" id="KW-1185">Reference proteome</keyword>
<dbReference type="Gene3D" id="4.10.1060.10">
    <property type="entry name" value="Zinc finger, RanBP2-type"/>
    <property type="match status" value="2"/>
</dbReference>
<dbReference type="InterPro" id="IPR001876">
    <property type="entry name" value="Znf_RanBP2"/>
</dbReference>
<evidence type="ECO:0000313" key="9">
    <source>
        <dbReference type="Proteomes" id="UP000077202"/>
    </source>
</evidence>
<dbReference type="GO" id="GO:0003729">
    <property type="term" value="F:mRNA binding"/>
    <property type="evidence" value="ECO:0007669"/>
    <property type="project" value="TreeGrafter"/>
</dbReference>
<protein>
    <recommendedName>
        <fullName evidence="7">RanBP2-type domain-containing protein</fullName>
    </recommendedName>
</protein>
<feature type="domain" description="RanBP2-type" evidence="7">
    <location>
        <begin position="94"/>
        <end position="125"/>
    </location>
</feature>
<dbReference type="SMART" id="SM00547">
    <property type="entry name" value="ZnF_RBZ"/>
    <property type="match status" value="2"/>
</dbReference>
<evidence type="ECO:0000313" key="8">
    <source>
        <dbReference type="EMBL" id="OAE19504.1"/>
    </source>
</evidence>
<evidence type="ECO:0000256" key="4">
    <source>
        <dbReference type="PROSITE-ProRule" id="PRU00322"/>
    </source>
</evidence>
<evidence type="ECO:0000256" key="6">
    <source>
        <dbReference type="SAM" id="Phobius"/>
    </source>
</evidence>
<feature type="transmembrane region" description="Helical" evidence="6">
    <location>
        <begin position="496"/>
        <end position="515"/>
    </location>
</feature>
<dbReference type="AlphaFoldDB" id="A0A176VF23"/>
<keyword evidence="3" id="KW-0862">Zinc</keyword>
<evidence type="ECO:0000256" key="2">
    <source>
        <dbReference type="ARBA" id="ARBA00022771"/>
    </source>
</evidence>
<evidence type="ECO:0000256" key="5">
    <source>
        <dbReference type="SAM" id="MobiDB-lite"/>
    </source>
</evidence>
<dbReference type="GO" id="GO:0005737">
    <property type="term" value="C:cytoplasm"/>
    <property type="evidence" value="ECO:0007669"/>
    <property type="project" value="TreeGrafter"/>
</dbReference>
<name>A0A176VF23_MARPO</name>
<feature type="transmembrane region" description="Helical" evidence="6">
    <location>
        <begin position="456"/>
        <end position="476"/>
    </location>
</feature>
<accession>A0A176VF23</accession>
<dbReference type="PROSITE" id="PS50199">
    <property type="entry name" value="ZF_RANBP2_2"/>
    <property type="match status" value="2"/>
</dbReference>
<dbReference type="GO" id="GO:0008270">
    <property type="term" value="F:zinc ion binding"/>
    <property type="evidence" value="ECO:0007669"/>
    <property type="project" value="UniProtKB-KW"/>
</dbReference>
<proteinExistence type="predicted"/>
<keyword evidence="2 4" id="KW-0863">Zinc-finger</keyword>
<feature type="domain" description="RanBP2-type" evidence="7">
    <location>
        <begin position="4"/>
        <end position="33"/>
    </location>
</feature>
<reference evidence="8" key="1">
    <citation type="submission" date="2016-03" db="EMBL/GenBank/DDBJ databases">
        <title>Mechanisms controlling the formation of the plant cell surface in tip-growing cells are functionally conserved among land plants.</title>
        <authorList>
            <person name="Honkanen S."/>
            <person name="Jones V.A."/>
            <person name="Morieri G."/>
            <person name="Champion C."/>
            <person name="Hetherington A.J."/>
            <person name="Kelly S."/>
            <person name="Saint-Marcoux D."/>
            <person name="Proust H."/>
            <person name="Prescott H."/>
            <person name="Dolan L."/>
        </authorList>
    </citation>
    <scope>NUCLEOTIDE SEQUENCE [LARGE SCALE GENOMIC DNA]</scope>
    <source>
        <tissue evidence="8">Whole gametophyte</tissue>
    </source>
</reference>
<dbReference type="Proteomes" id="UP000077202">
    <property type="component" value="Unassembled WGS sequence"/>
</dbReference>